<dbReference type="InterPro" id="IPR010488">
    <property type="entry name" value="Zeta_toxin_domain"/>
</dbReference>
<keyword evidence="2" id="KW-0067">ATP-binding</keyword>
<evidence type="ECO:0000256" key="1">
    <source>
        <dbReference type="ARBA" id="ARBA00022741"/>
    </source>
</evidence>
<dbReference type="GO" id="GO:0016301">
    <property type="term" value="F:kinase activity"/>
    <property type="evidence" value="ECO:0007669"/>
    <property type="project" value="InterPro"/>
</dbReference>
<dbReference type="InterPro" id="IPR029753">
    <property type="entry name" value="D-isomer_DH_CS"/>
</dbReference>
<evidence type="ECO:0000313" key="5">
    <source>
        <dbReference type="Proteomes" id="UP000823632"/>
    </source>
</evidence>
<accession>A0A9D9H069</accession>
<protein>
    <submittedName>
        <fullName evidence="4">Zeta toxin family protein</fullName>
    </submittedName>
</protein>
<dbReference type="PROSITE" id="PS00671">
    <property type="entry name" value="D_2_HYDROXYACID_DH_3"/>
    <property type="match status" value="1"/>
</dbReference>
<feature type="domain" description="Zeta toxin" evidence="3">
    <location>
        <begin position="432"/>
        <end position="573"/>
    </location>
</feature>
<sequence length="617" mass="71339">MKFPVNLTKNDNNTYRVLKNKVYNNIYEVKENVITPFQPLFIKQPECDRVLFSENFSRTEPKKRNFLYKFANLHEHYKILYDITDLQFLRTLSFEKLKSLFKMAAVKDDTGMLRFSPAELIRIASLDDDTLNFIKPFTRQKKPEGIFCYRFNDIKKLSEFSQKERQNAMQLFDYQIAADDFINICKDKNADIPALRKRLALLNNLFSQNIYEIGIKNYNKDYIISLTTENDYKTYNYVFDKNFKLNPDYKSNIDFDAGNIKTPGFLKRLKIFAGKQPLIPMPPAVDDSFRVSLKEHFETLDSINETAEYLKNMRHKMYKHNSYVINTGRGNIIDTNIKFPSGMLVNYLKSGAISNEDLVKICCENIELIPHNDFKYFALNKIPITPFDNERYLEVRKKSLMSKHVEIGSEYYNKVLAGVLKSEAEKLNDIKSGKRMIIISGLPGAGKSTVVKGILKNDKNLFYTPDSDDIKTAFKEVYQNGEGADLVHEASGKILKTEVVPRALEQGKNIIYQTTGNCVSIDKIIRQAKNYGYTIDFIHIPTEKKLSLERAVLRFQTNGRFVDPVVTMSILNNNNREVLYSAKIFSHNPNINNAYIFEKGKLYEIEEGSKTGTVIKL</sequence>
<keyword evidence="1" id="KW-0547">Nucleotide-binding</keyword>
<name>A0A9D9H069_9BACT</name>
<dbReference type="Gene3D" id="3.40.50.300">
    <property type="entry name" value="P-loop containing nucleotide triphosphate hydrolases"/>
    <property type="match status" value="1"/>
</dbReference>
<comment type="caution">
    <text evidence="4">The sequence shown here is derived from an EMBL/GenBank/DDBJ whole genome shotgun (WGS) entry which is preliminary data.</text>
</comment>
<dbReference type="AlphaFoldDB" id="A0A9D9H069"/>
<reference evidence="4" key="2">
    <citation type="journal article" date="2021" name="PeerJ">
        <title>Extensive microbial diversity within the chicken gut microbiome revealed by metagenomics and culture.</title>
        <authorList>
            <person name="Gilroy R."/>
            <person name="Ravi A."/>
            <person name="Getino M."/>
            <person name="Pursley I."/>
            <person name="Horton D.L."/>
            <person name="Alikhan N.F."/>
            <person name="Baker D."/>
            <person name="Gharbi K."/>
            <person name="Hall N."/>
            <person name="Watson M."/>
            <person name="Adriaenssens E.M."/>
            <person name="Foster-Nyarko E."/>
            <person name="Jarju S."/>
            <person name="Secka A."/>
            <person name="Antonio M."/>
            <person name="Oren A."/>
            <person name="Chaudhuri R.R."/>
            <person name="La Ragione R."/>
            <person name="Hildebrand F."/>
            <person name="Pallen M.J."/>
        </authorList>
    </citation>
    <scope>NUCLEOTIDE SEQUENCE</scope>
    <source>
        <strain evidence="4">10192</strain>
    </source>
</reference>
<organism evidence="4 5">
    <name type="scientific">Candidatus Scatousia excrementipullorum</name>
    <dbReference type="NCBI Taxonomy" id="2840936"/>
    <lineage>
        <taxon>Bacteria</taxon>
        <taxon>Candidatus Scatousia</taxon>
    </lineage>
</organism>
<proteinExistence type="predicted"/>
<dbReference type="SUPFAM" id="SSF52540">
    <property type="entry name" value="P-loop containing nucleoside triphosphate hydrolases"/>
    <property type="match status" value="1"/>
</dbReference>
<evidence type="ECO:0000259" key="3">
    <source>
        <dbReference type="Pfam" id="PF06414"/>
    </source>
</evidence>
<dbReference type="EMBL" id="JADIND010000188">
    <property type="protein sequence ID" value="MBO8431374.1"/>
    <property type="molecule type" value="Genomic_DNA"/>
</dbReference>
<dbReference type="GO" id="GO:0005524">
    <property type="term" value="F:ATP binding"/>
    <property type="evidence" value="ECO:0007669"/>
    <property type="project" value="UniProtKB-KW"/>
</dbReference>
<reference evidence="4" key="1">
    <citation type="submission" date="2020-10" db="EMBL/GenBank/DDBJ databases">
        <authorList>
            <person name="Gilroy R."/>
        </authorList>
    </citation>
    <scope>NUCLEOTIDE SEQUENCE</scope>
    <source>
        <strain evidence="4">10192</strain>
    </source>
</reference>
<dbReference type="InterPro" id="IPR027417">
    <property type="entry name" value="P-loop_NTPase"/>
</dbReference>
<gene>
    <name evidence="4" type="ORF">IAC76_08315</name>
</gene>
<dbReference type="Pfam" id="PF06414">
    <property type="entry name" value="Zeta_toxin"/>
    <property type="match status" value="1"/>
</dbReference>
<dbReference type="Proteomes" id="UP000823632">
    <property type="component" value="Unassembled WGS sequence"/>
</dbReference>
<evidence type="ECO:0000256" key="2">
    <source>
        <dbReference type="ARBA" id="ARBA00022840"/>
    </source>
</evidence>
<evidence type="ECO:0000313" key="4">
    <source>
        <dbReference type="EMBL" id="MBO8431374.1"/>
    </source>
</evidence>